<accession>G4LVD8</accession>
<proteinExistence type="predicted"/>
<reference evidence="2" key="2">
    <citation type="submission" date="2018-12" db="UniProtKB">
        <authorList>
            <consortium name="WormBaseParasite"/>
        </authorList>
    </citation>
    <scope>IDENTIFICATION</scope>
    <source>
        <strain evidence="2">Puerto Rican</strain>
    </source>
</reference>
<name>G4LVD8_SCHMA</name>
<reference evidence="1" key="1">
    <citation type="journal article" date="2012" name="PLoS Negl. Trop. Dis.">
        <title>A systematically improved high quality genome and transcriptome of the human blood fluke Schistosoma mansoni.</title>
        <authorList>
            <person name="Protasio A.V."/>
            <person name="Tsai I.J."/>
            <person name="Babbage A."/>
            <person name="Nichol S."/>
            <person name="Hunt M."/>
            <person name="Aslett M.A."/>
            <person name="De Silva N."/>
            <person name="Velarde G.S."/>
            <person name="Anderson T.J."/>
            <person name="Clark R.C."/>
            <person name="Davidson C."/>
            <person name="Dillon G.P."/>
            <person name="Holroyd N.E."/>
            <person name="LoVerde P.T."/>
            <person name="Lloyd C."/>
            <person name="McQuillan J."/>
            <person name="Oliveira G."/>
            <person name="Otto T.D."/>
            <person name="Parker-Manuel S.J."/>
            <person name="Quail M.A."/>
            <person name="Wilson R.A."/>
            <person name="Zerlotini A."/>
            <person name="Dunne D.W."/>
            <person name="Berriman M."/>
        </authorList>
    </citation>
    <scope>NUCLEOTIDE SEQUENCE [LARGE SCALE GENOMIC DNA]</scope>
    <source>
        <strain evidence="1">Puerto Rican</strain>
    </source>
</reference>
<organism evidence="1 2">
    <name type="scientific">Schistosoma mansoni</name>
    <name type="common">Blood fluke</name>
    <dbReference type="NCBI Taxonomy" id="6183"/>
    <lineage>
        <taxon>Eukaryota</taxon>
        <taxon>Metazoa</taxon>
        <taxon>Spiralia</taxon>
        <taxon>Lophotrochozoa</taxon>
        <taxon>Platyhelminthes</taxon>
        <taxon>Trematoda</taxon>
        <taxon>Digenea</taxon>
        <taxon>Strigeidida</taxon>
        <taxon>Schistosomatoidea</taxon>
        <taxon>Schistosomatidae</taxon>
        <taxon>Schistosoma</taxon>
    </lineage>
</organism>
<sequence length="68" mass="8079">MFNLKCHNSIINDHYCIHELTTNNIKLIVMHNYMGLPHSPTHSLTYLPIYTEYIFPKSILLNKIHDRI</sequence>
<dbReference type="GeneID" id="29830517"/>
<dbReference type="AlphaFoldDB" id="G4LVD8"/>
<dbReference type="InParanoid" id="G4LVD8"/>
<dbReference type="KEGG" id="smm:Smp_201870"/>
<evidence type="ECO:0000313" key="2">
    <source>
        <dbReference type="WBParaSite" id="Smp_201870.1"/>
    </source>
</evidence>
<evidence type="ECO:0000313" key="1">
    <source>
        <dbReference type="Proteomes" id="UP000008854"/>
    </source>
</evidence>
<dbReference type="WBParaSite" id="Smp_201870.1">
    <property type="protein sequence ID" value="Smp_201870.1"/>
    <property type="gene ID" value="Smp_201870"/>
</dbReference>
<protein>
    <submittedName>
        <fullName evidence="2">Smp_201870</fullName>
    </submittedName>
</protein>
<keyword evidence="1" id="KW-1185">Reference proteome</keyword>
<dbReference type="HOGENOM" id="CLU_2797157_0_0_1"/>
<dbReference type="RefSeq" id="XP_018645236.1">
    <property type="nucleotide sequence ID" value="XM_018791630.1"/>
</dbReference>
<dbReference type="Proteomes" id="UP000008854">
    <property type="component" value="Unassembled WGS sequence"/>
</dbReference>
<dbReference type="CTD" id="29830517"/>